<name>L1IM00_GUITC</name>
<dbReference type="SUPFAM" id="SSF82051">
    <property type="entry name" value="Obg GTP-binding protein N-terminal domain"/>
    <property type="match status" value="1"/>
</dbReference>
<dbReference type="STRING" id="905079.L1IM00"/>
<dbReference type="eggNOG" id="KOG1489">
    <property type="taxonomic scope" value="Eukaryota"/>
</dbReference>
<reference evidence="9" key="3">
    <citation type="submission" date="2016-03" db="UniProtKB">
        <authorList>
            <consortium name="EnsemblProtists"/>
        </authorList>
    </citation>
    <scope>IDENTIFICATION</scope>
</reference>
<organism evidence="8">
    <name type="scientific">Guillardia theta (strain CCMP2712)</name>
    <name type="common">Cryptophyte</name>
    <dbReference type="NCBI Taxonomy" id="905079"/>
    <lineage>
        <taxon>Eukaryota</taxon>
        <taxon>Cryptophyceae</taxon>
        <taxon>Pyrenomonadales</taxon>
        <taxon>Geminigeraceae</taxon>
        <taxon>Guillardia</taxon>
    </lineage>
</organism>
<dbReference type="KEGG" id="gtt:GUITHDRAFT_165518"/>
<feature type="region of interest" description="Disordered" evidence="5">
    <location>
        <begin position="1"/>
        <end position="21"/>
    </location>
</feature>
<evidence type="ECO:0000256" key="5">
    <source>
        <dbReference type="SAM" id="MobiDB-lite"/>
    </source>
</evidence>
<evidence type="ECO:0000256" key="2">
    <source>
        <dbReference type="ARBA" id="ARBA00022741"/>
    </source>
</evidence>
<feature type="coiled-coil region" evidence="4">
    <location>
        <begin position="404"/>
        <end position="431"/>
    </location>
</feature>
<feature type="compositionally biased region" description="Acidic residues" evidence="5">
    <location>
        <begin position="73"/>
        <end position="117"/>
    </location>
</feature>
<feature type="domain" description="OBG-type G" evidence="6">
    <location>
        <begin position="240"/>
        <end position="423"/>
    </location>
</feature>
<keyword evidence="2" id="KW-0547">Nucleotide-binding</keyword>
<dbReference type="InterPro" id="IPR031167">
    <property type="entry name" value="G_OBG"/>
</dbReference>
<evidence type="ECO:0000313" key="10">
    <source>
        <dbReference type="Proteomes" id="UP000011087"/>
    </source>
</evidence>
<dbReference type="GeneID" id="17294028"/>
<dbReference type="GO" id="GO:0003924">
    <property type="term" value="F:GTPase activity"/>
    <property type="evidence" value="ECO:0007669"/>
    <property type="project" value="InterPro"/>
</dbReference>
<evidence type="ECO:0000256" key="3">
    <source>
        <dbReference type="ARBA" id="ARBA00023134"/>
    </source>
</evidence>
<evidence type="ECO:0000256" key="1">
    <source>
        <dbReference type="ARBA" id="ARBA00004229"/>
    </source>
</evidence>
<dbReference type="GO" id="GO:0009507">
    <property type="term" value="C:chloroplast"/>
    <property type="evidence" value="ECO:0007669"/>
    <property type="project" value="UniProtKB-SubCell"/>
</dbReference>
<evidence type="ECO:0000259" key="6">
    <source>
        <dbReference type="PROSITE" id="PS51710"/>
    </source>
</evidence>
<dbReference type="PaxDb" id="55529-EKX37288"/>
<dbReference type="InterPro" id="IPR006073">
    <property type="entry name" value="GTP-bd"/>
</dbReference>
<protein>
    <recommendedName>
        <fullName evidence="11">OBG-type G domain-containing protein</fullName>
    </recommendedName>
</protein>
<dbReference type="Proteomes" id="UP000011087">
    <property type="component" value="Unassembled WGS sequence"/>
</dbReference>
<evidence type="ECO:0000313" key="9">
    <source>
        <dbReference type="EnsemblProtists" id="EKX37288"/>
    </source>
</evidence>
<dbReference type="PROSITE" id="PS51883">
    <property type="entry name" value="OBG"/>
    <property type="match status" value="1"/>
</dbReference>
<dbReference type="OMA" id="HKQEEMA"/>
<keyword evidence="3" id="KW-0342">GTP-binding</keyword>
<evidence type="ECO:0000259" key="7">
    <source>
        <dbReference type="PROSITE" id="PS51883"/>
    </source>
</evidence>
<dbReference type="SUPFAM" id="SSF52540">
    <property type="entry name" value="P-loop containing nucleoside triphosphate hydrolases"/>
    <property type="match status" value="1"/>
</dbReference>
<dbReference type="Gene3D" id="2.70.210.12">
    <property type="entry name" value="GTP1/OBG domain"/>
    <property type="match status" value="2"/>
</dbReference>
<dbReference type="RefSeq" id="XP_005824268.1">
    <property type="nucleotide sequence ID" value="XM_005824211.1"/>
</dbReference>
<dbReference type="GO" id="GO:0042254">
    <property type="term" value="P:ribosome biogenesis"/>
    <property type="evidence" value="ECO:0007669"/>
    <property type="project" value="UniProtKB-UniRule"/>
</dbReference>
<dbReference type="EnsemblProtists" id="EKX37288">
    <property type="protein sequence ID" value="EKX37288"/>
    <property type="gene ID" value="GUITHDRAFT_165518"/>
</dbReference>
<dbReference type="Pfam" id="PF01018">
    <property type="entry name" value="GTP1_OBG"/>
    <property type="match status" value="1"/>
</dbReference>
<feature type="domain" description="Obg" evidence="7">
    <location>
        <begin position="1"/>
        <end position="239"/>
    </location>
</feature>
<dbReference type="HOGENOM" id="CLU_011747_2_6_1"/>
<dbReference type="Pfam" id="PF01926">
    <property type="entry name" value="MMR_HSR1"/>
    <property type="match status" value="1"/>
</dbReference>
<comment type="subcellular location">
    <subcellularLocation>
        <location evidence="1">Plastid</location>
        <location evidence="1">Chloroplast</location>
    </subcellularLocation>
</comment>
<reference evidence="8 10" key="1">
    <citation type="journal article" date="2012" name="Nature">
        <title>Algal genomes reveal evolutionary mosaicism and the fate of nucleomorphs.</title>
        <authorList>
            <consortium name="DOE Joint Genome Institute"/>
            <person name="Curtis B.A."/>
            <person name="Tanifuji G."/>
            <person name="Burki F."/>
            <person name="Gruber A."/>
            <person name="Irimia M."/>
            <person name="Maruyama S."/>
            <person name="Arias M.C."/>
            <person name="Ball S.G."/>
            <person name="Gile G.H."/>
            <person name="Hirakawa Y."/>
            <person name="Hopkins J.F."/>
            <person name="Kuo A."/>
            <person name="Rensing S.A."/>
            <person name="Schmutz J."/>
            <person name="Symeonidi A."/>
            <person name="Elias M."/>
            <person name="Eveleigh R.J."/>
            <person name="Herman E.K."/>
            <person name="Klute M.J."/>
            <person name="Nakayama T."/>
            <person name="Obornik M."/>
            <person name="Reyes-Prieto A."/>
            <person name="Armbrust E.V."/>
            <person name="Aves S.J."/>
            <person name="Beiko R.G."/>
            <person name="Coutinho P."/>
            <person name="Dacks J.B."/>
            <person name="Durnford D.G."/>
            <person name="Fast N.M."/>
            <person name="Green B.R."/>
            <person name="Grisdale C.J."/>
            <person name="Hempel F."/>
            <person name="Henrissat B."/>
            <person name="Hoppner M.P."/>
            <person name="Ishida K."/>
            <person name="Kim E."/>
            <person name="Koreny L."/>
            <person name="Kroth P.G."/>
            <person name="Liu Y."/>
            <person name="Malik S.B."/>
            <person name="Maier U.G."/>
            <person name="McRose D."/>
            <person name="Mock T."/>
            <person name="Neilson J.A."/>
            <person name="Onodera N.T."/>
            <person name="Poole A.M."/>
            <person name="Pritham E.J."/>
            <person name="Richards T.A."/>
            <person name="Rocap G."/>
            <person name="Roy S.W."/>
            <person name="Sarai C."/>
            <person name="Schaack S."/>
            <person name="Shirato S."/>
            <person name="Slamovits C.H."/>
            <person name="Spencer D.F."/>
            <person name="Suzuki S."/>
            <person name="Worden A.Z."/>
            <person name="Zauner S."/>
            <person name="Barry K."/>
            <person name="Bell C."/>
            <person name="Bharti A.K."/>
            <person name="Crow J.A."/>
            <person name="Grimwood J."/>
            <person name="Kramer R."/>
            <person name="Lindquist E."/>
            <person name="Lucas S."/>
            <person name="Salamov A."/>
            <person name="McFadden G.I."/>
            <person name="Lane C.E."/>
            <person name="Keeling P.J."/>
            <person name="Gray M.W."/>
            <person name="Grigoriev I.V."/>
            <person name="Archibald J.M."/>
        </authorList>
    </citation>
    <scope>NUCLEOTIDE SEQUENCE</scope>
    <source>
        <strain evidence="8 10">CCMP2712</strain>
    </source>
</reference>
<dbReference type="PANTHER" id="PTHR11702:SF31">
    <property type="entry name" value="MITOCHONDRIAL RIBOSOME-ASSOCIATED GTPASE 2"/>
    <property type="match status" value="1"/>
</dbReference>
<sequence length="433" mass="48133">MEKFTYVGGNGLPGGSSRMIGRSGEDVIIDVPVGTLVSVMEDLTEEDAEITEGDGQIEKKRKKNLPRRQTAAAEEDEDEENDEVEEGEEEEGEEGEEGETEGDEELEEAEGIEEDESEKGALSQRHQKQFVERAEKREERATRMQPKSIMLDVTGKTLRQAYCEHYNIPYEGGEEAEEKKAPELLADLNHEGDIVRVAIGGQGGRGNISFARKKNRAPRTAEKGRKGQRIRIELELKSMADVGLVGFPNAGKSSLLSKLSHAKPEIAAYPFTTLRPYIGRVEHEDPGVEPFTIADIPGLIEGAHENRGLGHSFLRHIERTKILAIVLDIAGSEGRDPVDDLEKLRKELDLYLQGLSSRIAVILANKCDLDGSDIGKELLEYFLRHEQALYPNSSLASAKVVYCSALADKNLEEVKETLRELVERRKKLDETAE</sequence>
<dbReference type="PROSITE" id="PS51710">
    <property type="entry name" value="G_OBG"/>
    <property type="match status" value="1"/>
</dbReference>
<dbReference type="OrthoDB" id="347018at2759"/>
<feature type="region of interest" description="Disordered" evidence="5">
    <location>
        <begin position="44"/>
        <end position="147"/>
    </location>
</feature>
<dbReference type="InterPro" id="IPR027417">
    <property type="entry name" value="P-loop_NTPase"/>
</dbReference>
<dbReference type="PANTHER" id="PTHR11702">
    <property type="entry name" value="DEVELOPMENTALLY REGULATED GTP-BINDING PROTEIN-RELATED"/>
    <property type="match status" value="1"/>
</dbReference>
<dbReference type="PRINTS" id="PR00326">
    <property type="entry name" value="GTP1OBG"/>
</dbReference>
<evidence type="ECO:0000256" key="4">
    <source>
        <dbReference type="SAM" id="Coils"/>
    </source>
</evidence>
<evidence type="ECO:0008006" key="11">
    <source>
        <dbReference type="Google" id="ProtNLM"/>
    </source>
</evidence>
<dbReference type="AlphaFoldDB" id="L1IM00"/>
<dbReference type="CDD" id="cd01898">
    <property type="entry name" value="Obg"/>
    <property type="match status" value="1"/>
</dbReference>
<dbReference type="GO" id="GO:0005739">
    <property type="term" value="C:mitochondrion"/>
    <property type="evidence" value="ECO:0007669"/>
    <property type="project" value="TreeGrafter"/>
</dbReference>
<dbReference type="Gene3D" id="3.40.50.300">
    <property type="entry name" value="P-loop containing nucleotide triphosphate hydrolases"/>
    <property type="match status" value="1"/>
</dbReference>
<dbReference type="GO" id="GO:0005525">
    <property type="term" value="F:GTP binding"/>
    <property type="evidence" value="ECO:0007669"/>
    <property type="project" value="UniProtKB-KW"/>
</dbReference>
<keyword evidence="4" id="KW-0175">Coiled coil</keyword>
<proteinExistence type="predicted"/>
<evidence type="ECO:0000313" key="8">
    <source>
        <dbReference type="EMBL" id="EKX37288.1"/>
    </source>
</evidence>
<dbReference type="EMBL" id="JH993061">
    <property type="protein sequence ID" value="EKX37288.1"/>
    <property type="molecule type" value="Genomic_DNA"/>
</dbReference>
<gene>
    <name evidence="8" type="ORF">GUITHDRAFT_165518</name>
</gene>
<dbReference type="InterPro" id="IPR045086">
    <property type="entry name" value="OBG_GTPase"/>
</dbReference>
<reference evidence="10" key="2">
    <citation type="submission" date="2012-11" db="EMBL/GenBank/DDBJ databases">
        <authorList>
            <person name="Kuo A."/>
            <person name="Curtis B.A."/>
            <person name="Tanifuji G."/>
            <person name="Burki F."/>
            <person name="Gruber A."/>
            <person name="Irimia M."/>
            <person name="Maruyama S."/>
            <person name="Arias M.C."/>
            <person name="Ball S.G."/>
            <person name="Gile G.H."/>
            <person name="Hirakawa Y."/>
            <person name="Hopkins J.F."/>
            <person name="Rensing S.A."/>
            <person name="Schmutz J."/>
            <person name="Symeonidi A."/>
            <person name="Elias M."/>
            <person name="Eveleigh R.J."/>
            <person name="Herman E.K."/>
            <person name="Klute M.J."/>
            <person name="Nakayama T."/>
            <person name="Obornik M."/>
            <person name="Reyes-Prieto A."/>
            <person name="Armbrust E.V."/>
            <person name="Aves S.J."/>
            <person name="Beiko R.G."/>
            <person name="Coutinho P."/>
            <person name="Dacks J.B."/>
            <person name="Durnford D.G."/>
            <person name="Fast N.M."/>
            <person name="Green B.R."/>
            <person name="Grisdale C."/>
            <person name="Hempe F."/>
            <person name="Henrissat B."/>
            <person name="Hoppner M.P."/>
            <person name="Ishida K.-I."/>
            <person name="Kim E."/>
            <person name="Koreny L."/>
            <person name="Kroth P.G."/>
            <person name="Liu Y."/>
            <person name="Malik S.-B."/>
            <person name="Maier U.G."/>
            <person name="McRose D."/>
            <person name="Mock T."/>
            <person name="Neilson J.A."/>
            <person name="Onodera N.T."/>
            <person name="Poole A.M."/>
            <person name="Pritham E.J."/>
            <person name="Richards T.A."/>
            <person name="Rocap G."/>
            <person name="Roy S.W."/>
            <person name="Sarai C."/>
            <person name="Schaack S."/>
            <person name="Shirato S."/>
            <person name="Slamovits C.H."/>
            <person name="Spencer D.F."/>
            <person name="Suzuki S."/>
            <person name="Worden A.Z."/>
            <person name="Zauner S."/>
            <person name="Barry K."/>
            <person name="Bell C."/>
            <person name="Bharti A.K."/>
            <person name="Crow J.A."/>
            <person name="Grimwood J."/>
            <person name="Kramer R."/>
            <person name="Lindquist E."/>
            <person name="Lucas S."/>
            <person name="Salamov A."/>
            <person name="McFadden G.I."/>
            <person name="Lane C.E."/>
            <person name="Keeling P.J."/>
            <person name="Gray M.W."/>
            <person name="Grigoriev I.V."/>
            <person name="Archibald J.M."/>
        </authorList>
    </citation>
    <scope>NUCLEOTIDE SEQUENCE</scope>
    <source>
        <strain evidence="10">CCMP2712</strain>
    </source>
</reference>
<dbReference type="InterPro" id="IPR006169">
    <property type="entry name" value="GTP1_OBG_dom"/>
</dbReference>
<accession>L1IM00</accession>
<feature type="compositionally biased region" description="Basic and acidic residues" evidence="5">
    <location>
        <begin position="129"/>
        <end position="142"/>
    </location>
</feature>
<keyword evidence="10" id="KW-1185">Reference proteome</keyword>
<dbReference type="InterPro" id="IPR036726">
    <property type="entry name" value="GTP1_OBG_dom_sf"/>
</dbReference>